<comment type="similarity">
    <text evidence="1">Belongs to the bacterial solute-binding protein 8 family.</text>
</comment>
<dbReference type="PANTHER" id="PTHR30535">
    <property type="entry name" value="VITAMIN B12-BINDING PROTEIN"/>
    <property type="match status" value="1"/>
</dbReference>
<dbReference type="PROSITE" id="PS51318">
    <property type="entry name" value="TAT"/>
    <property type="match status" value="1"/>
</dbReference>
<evidence type="ECO:0000313" key="6">
    <source>
        <dbReference type="Proteomes" id="UP000280935"/>
    </source>
</evidence>
<organism evidence="5 6">
    <name type="scientific">Arachnia propionica</name>
    <dbReference type="NCBI Taxonomy" id="1750"/>
    <lineage>
        <taxon>Bacteria</taxon>
        <taxon>Bacillati</taxon>
        <taxon>Actinomycetota</taxon>
        <taxon>Actinomycetes</taxon>
        <taxon>Propionibacteriales</taxon>
        <taxon>Propionibacteriaceae</taxon>
        <taxon>Arachnia</taxon>
    </lineage>
</organism>
<dbReference type="Pfam" id="PF01497">
    <property type="entry name" value="Peripla_BP_2"/>
    <property type="match status" value="1"/>
</dbReference>
<dbReference type="Proteomes" id="UP000280935">
    <property type="component" value="Unassembled WGS sequence"/>
</dbReference>
<dbReference type="OrthoDB" id="9797850at2"/>
<feature type="region of interest" description="Disordered" evidence="2">
    <location>
        <begin position="22"/>
        <end position="46"/>
    </location>
</feature>
<feature type="domain" description="Fe/B12 periplasmic-binding" evidence="4">
    <location>
        <begin position="71"/>
        <end position="331"/>
    </location>
</feature>
<comment type="caution">
    <text evidence="5">The sequence shown here is derived from an EMBL/GenBank/DDBJ whole genome shotgun (WGS) entry which is preliminary data.</text>
</comment>
<sequence>MKLTRRGLLLGSLLPLAGCAATTPATAPSPSSPAPSATEGSSAATSGAPAAYPMTVTIGSSPVTVSAKPKAVAAASGDAAALVLAIAPTSLLAIPETAVHGPYAEAAAPVQHKLGNKAADPEQLLSLSPDLVIVTARHDEEKDVAGMLTSAGVPAVVLTPKEFAGPKAMMATITTLGALLGEPEAAMRVVSEMETDVATAAANAARLTTKPRVLGLMTRGDKIMTTGQRTTLTLLAAQAGAAVVAAEKGWEAAVPIDVETLAATAPDVILIEDFQGKGSAPFDELLANPALAEVPAIKQQRVHLLPGDHVSASGGPHITKGLVAISELLAQ</sequence>
<dbReference type="PROSITE" id="PS50983">
    <property type="entry name" value="FE_B12_PBP"/>
    <property type="match status" value="1"/>
</dbReference>
<evidence type="ECO:0000256" key="3">
    <source>
        <dbReference type="SAM" id="SignalP"/>
    </source>
</evidence>
<dbReference type="RefSeq" id="WP_125227298.1">
    <property type="nucleotide sequence ID" value="NZ_RQYT01000006.1"/>
</dbReference>
<feature type="signal peptide" evidence="3">
    <location>
        <begin position="1"/>
        <end position="27"/>
    </location>
</feature>
<evidence type="ECO:0000313" key="5">
    <source>
        <dbReference type="EMBL" id="RRD50440.1"/>
    </source>
</evidence>
<evidence type="ECO:0000259" key="4">
    <source>
        <dbReference type="PROSITE" id="PS50983"/>
    </source>
</evidence>
<protein>
    <submittedName>
        <fullName evidence="5">ABC transporter substrate-binding protein</fullName>
    </submittedName>
</protein>
<reference evidence="5 6" key="1">
    <citation type="submission" date="2018-11" db="EMBL/GenBank/DDBJ databases">
        <title>Genomes From Bacteria Associated with the Canine Oral Cavity: a Test Case for Automated Genome-Based Taxonomic Assignment.</title>
        <authorList>
            <person name="Coil D.A."/>
            <person name="Jospin G."/>
            <person name="Darling A.E."/>
            <person name="Wallis C."/>
            <person name="Davis I.J."/>
            <person name="Harris S."/>
            <person name="Eisen J.A."/>
            <person name="Holcombe L.J."/>
            <person name="O'Flynn C."/>
        </authorList>
    </citation>
    <scope>NUCLEOTIDE SEQUENCE [LARGE SCALE GENOMIC DNA]</scope>
    <source>
        <strain evidence="5 6">OH2822_COT-296</strain>
    </source>
</reference>
<dbReference type="AlphaFoldDB" id="A0A3P1WYE8"/>
<dbReference type="InterPro" id="IPR006311">
    <property type="entry name" value="TAT_signal"/>
</dbReference>
<dbReference type="SUPFAM" id="SSF53807">
    <property type="entry name" value="Helical backbone' metal receptor"/>
    <property type="match status" value="1"/>
</dbReference>
<evidence type="ECO:0000256" key="1">
    <source>
        <dbReference type="ARBA" id="ARBA00008814"/>
    </source>
</evidence>
<keyword evidence="3" id="KW-0732">Signal</keyword>
<dbReference type="InterPro" id="IPR002491">
    <property type="entry name" value="ABC_transptr_periplasmic_BD"/>
</dbReference>
<dbReference type="Gene3D" id="3.40.50.1980">
    <property type="entry name" value="Nitrogenase molybdenum iron protein domain"/>
    <property type="match status" value="2"/>
</dbReference>
<evidence type="ECO:0000256" key="2">
    <source>
        <dbReference type="SAM" id="MobiDB-lite"/>
    </source>
</evidence>
<accession>A0A3P1WYE8</accession>
<dbReference type="InterPro" id="IPR050902">
    <property type="entry name" value="ABC_Transporter_SBP"/>
</dbReference>
<feature type="chain" id="PRO_5039649935" evidence="3">
    <location>
        <begin position="28"/>
        <end position="331"/>
    </location>
</feature>
<name>A0A3P1WYE8_9ACTN</name>
<gene>
    <name evidence="5" type="ORF">EII35_04630</name>
</gene>
<dbReference type="EMBL" id="RQYT01000006">
    <property type="protein sequence ID" value="RRD50440.1"/>
    <property type="molecule type" value="Genomic_DNA"/>
</dbReference>
<proteinExistence type="inferred from homology"/>
<dbReference type="PANTHER" id="PTHR30535:SF4">
    <property type="entry name" value="HEMIN-BINDING PERIPLASMIC PROTEIN HMUT"/>
    <property type="match status" value="1"/>
</dbReference>